<proteinExistence type="predicted"/>
<keyword evidence="5" id="KW-0012">Acyltransferase</keyword>
<evidence type="ECO:0000256" key="4">
    <source>
        <dbReference type="ARBA" id="ARBA00022679"/>
    </source>
</evidence>
<evidence type="ECO:0000256" key="6">
    <source>
        <dbReference type="ARBA" id="ARBA00048109"/>
    </source>
</evidence>
<reference evidence="8" key="1">
    <citation type="journal article" date="2021" name="Nat. Commun.">
        <title>Genomic analyses provide insights into spinach domestication and the genetic basis of agronomic traits.</title>
        <authorList>
            <person name="Cai X."/>
            <person name="Sun X."/>
            <person name="Xu C."/>
            <person name="Sun H."/>
            <person name="Wang X."/>
            <person name="Ge C."/>
            <person name="Zhang Z."/>
            <person name="Wang Q."/>
            <person name="Fei Z."/>
            <person name="Jiao C."/>
            <person name="Wang Q."/>
        </authorList>
    </citation>
    <scope>NUCLEOTIDE SEQUENCE [LARGE SCALE GENOMIC DNA]</scope>
    <source>
        <strain evidence="8">cv. Varoflay</strain>
    </source>
</reference>
<dbReference type="PANTHER" id="PTHR31650:SF34">
    <property type="entry name" value="O-ACYLTRANSFERASE WSD1-LIKE ISOFORM X1"/>
    <property type="match status" value="1"/>
</dbReference>
<feature type="domain" description="O-acyltransferase WSD1-like N-terminal" evidence="7">
    <location>
        <begin position="81"/>
        <end position="282"/>
    </location>
</feature>
<dbReference type="InterPro" id="IPR004255">
    <property type="entry name" value="O-acyltransferase_WSD1_N"/>
</dbReference>
<comment type="pathway">
    <text evidence="1">Glycerolipid metabolism; triacylglycerol biosynthesis.</text>
</comment>
<name>A0ABM3QIG4_SPIOL</name>
<reference evidence="9" key="2">
    <citation type="submission" date="2025-08" db="UniProtKB">
        <authorList>
            <consortium name="RefSeq"/>
        </authorList>
    </citation>
    <scope>IDENTIFICATION</scope>
    <source>
        <tissue evidence="9">Leaf</tissue>
    </source>
</reference>
<sequence length="413" mass="46851">MDMRLRVNTKSSKVNTSLELHEVEEVEPVSPTSEYFLSEVVTLYVLAFLELANPIDFTSILAFLKDVFLNIHPRFSSVVVEDKRGRKSWKKVRVNVEDHIKIPNFPKELSPENYSQHFDDYVSKIATSQLPQHKPLWELHIINNPKHIDAAGIFIFKIDHAIGDGTSLMGGVLTCFKRVDDPSLPISFPRPTTILKKRNNNTSQTLMNMLMVVPKYISSIFYSLYEFGQGVGTMFLEDDRTPIRSGKTDMSRLGSTRVCSLTLSLNHVKTIKGLLGVTVNDIIVGIIFLGTRLYIQETETDQGRLKKDTRSTASIFVNIRNVGGNLSVEEMRKGKTWGNRITNIEIPLPNLEVDDVTNPLQFIQKAHTIIKRKRTANFGLYLMSGLLEAIRTVFGLQVRIPFFIIEIKNTILV</sequence>
<evidence type="ECO:0000256" key="3">
    <source>
        <dbReference type="ARBA" id="ARBA00013244"/>
    </source>
</evidence>
<dbReference type="Proteomes" id="UP000813463">
    <property type="component" value="Chromosome 4"/>
</dbReference>
<evidence type="ECO:0000256" key="1">
    <source>
        <dbReference type="ARBA" id="ARBA00004771"/>
    </source>
</evidence>
<dbReference type="GeneID" id="110783669"/>
<keyword evidence="4" id="KW-0808">Transferase</keyword>
<organism evidence="8 9">
    <name type="scientific">Spinacia oleracea</name>
    <name type="common">Spinach</name>
    <dbReference type="NCBI Taxonomy" id="3562"/>
    <lineage>
        <taxon>Eukaryota</taxon>
        <taxon>Viridiplantae</taxon>
        <taxon>Streptophyta</taxon>
        <taxon>Embryophyta</taxon>
        <taxon>Tracheophyta</taxon>
        <taxon>Spermatophyta</taxon>
        <taxon>Magnoliopsida</taxon>
        <taxon>eudicotyledons</taxon>
        <taxon>Gunneridae</taxon>
        <taxon>Pentapetalae</taxon>
        <taxon>Caryophyllales</taxon>
        <taxon>Chenopodiaceae</taxon>
        <taxon>Chenopodioideae</taxon>
        <taxon>Anserineae</taxon>
        <taxon>Spinacia</taxon>
    </lineage>
</organism>
<evidence type="ECO:0000313" key="8">
    <source>
        <dbReference type="Proteomes" id="UP000813463"/>
    </source>
</evidence>
<dbReference type="Pfam" id="PF03007">
    <property type="entry name" value="WS_DGAT_cat"/>
    <property type="match status" value="1"/>
</dbReference>
<evidence type="ECO:0000313" key="9">
    <source>
        <dbReference type="RefSeq" id="XP_056683150.1"/>
    </source>
</evidence>
<dbReference type="RefSeq" id="XP_056683150.1">
    <property type="nucleotide sequence ID" value="XM_056827172.1"/>
</dbReference>
<dbReference type="EC" id="2.3.1.20" evidence="3"/>
<dbReference type="InterPro" id="IPR045034">
    <property type="entry name" value="O-acyltransferase_WSD1-like"/>
</dbReference>
<accession>A0ABM3QIG4</accession>
<dbReference type="PANTHER" id="PTHR31650">
    <property type="entry name" value="O-ACYLTRANSFERASE (WSD1-LIKE) FAMILY PROTEIN"/>
    <property type="match status" value="1"/>
</dbReference>
<gene>
    <name evidence="9" type="primary">LOC110783669</name>
</gene>
<evidence type="ECO:0000256" key="2">
    <source>
        <dbReference type="ARBA" id="ARBA00005189"/>
    </source>
</evidence>
<evidence type="ECO:0000256" key="5">
    <source>
        <dbReference type="ARBA" id="ARBA00023315"/>
    </source>
</evidence>
<keyword evidence="8" id="KW-1185">Reference proteome</keyword>
<comment type="catalytic activity">
    <reaction evidence="6">
        <text>an acyl-CoA + a 1,2-diacyl-sn-glycerol = a triacyl-sn-glycerol + CoA</text>
        <dbReference type="Rhea" id="RHEA:10868"/>
        <dbReference type="ChEBI" id="CHEBI:17815"/>
        <dbReference type="ChEBI" id="CHEBI:57287"/>
        <dbReference type="ChEBI" id="CHEBI:58342"/>
        <dbReference type="ChEBI" id="CHEBI:64615"/>
        <dbReference type="EC" id="2.3.1.20"/>
    </reaction>
</comment>
<evidence type="ECO:0000259" key="7">
    <source>
        <dbReference type="Pfam" id="PF03007"/>
    </source>
</evidence>
<comment type="pathway">
    <text evidence="2">Lipid metabolism.</text>
</comment>
<protein>
    <recommendedName>
        <fullName evidence="3">diacylglycerol O-acyltransferase</fullName>
        <ecNumber evidence="3">2.3.1.20</ecNumber>
    </recommendedName>
</protein>